<dbReference type="Proteomes" id="UP000221024">
    <property type="component" value="Unassembled WGS sequence"/>
</dbReference>
<dbReference type="SUPFAM" id="SSF48576">
    <property type="entry name" value="Terpenoid synthases"/>
    <property type="match status" value="1"/>
</dbReference>
<evidence type="ECO:0000313" key="7">
    <source>
        <dbReference type="EMBL" id="PEN09325.1"/>
    </source>
</evidence>
<dbReference type="PANTHER" id="PTHR12001">
    <property type="entry name" value="GERANYLGERANYL PYROPHOSPHATE SYNTHASE"/>
    <property type="match status" value="1"/>
</dbReference>
<dbReference type="AlphaFoldDB" id="A0A2H3P8V4"/>
<dbReference type="CDD" id="cd00685">
    <property type="entry name" value="Trans_IPPS_HT"/>
    <property type="match status" value="1"/>
</dbReference>
<gene>
    <name evidence="7" type="ORF">CRI93_00930</name>
</gene>
<dbReference type="EMBL" id="PDEP01000001">
    <property type="protein sequence ID" value="PEN09325.1"/>
    <property type="molecule type" value="Genomic_DNA"/>
</dbReference>
<dbReference type="InterPro" id="IPR000092">
    <property type="entry name" value="Polyprenyl_synt"/>
</dbReference>
<comment type="cofactor">
    <cofactor evidence="1">
        <name>Mg(2+)</name>
        <dbReference type="ChEBI" id="CHEBI:18420"/>
    </cofactor>
</comment>
<dbReference type="GO" id="GO:0004659">
    <property type="term" value="F:prenyltransferase activity"/>
    <property type="evidence" value="ECO:0007669"/>
    <property type="project" value="InterPro"/>
</dbReference>
<organism evidence="7 8">
    <name type="scientific">Longimonas halophila</name>
    <dbReference type="NCBI Taxonomy" id="1469170"/>
    <lineage>
        <taxon>Bacteria</taxon>
        <taxon>Pseudomonadati</taxon>
        <taxon>Rhodothermota</taxon>
        <taxon>Rhodothermia</taxon>
        <taxon>Rhodothermales</taxon>
        <taxon>Salisaetaceae</taxon>
        <taxon>Longimonas</taxon>
    </lineage>
</organism>
<accession>A0A2H3P8V4</accession>
<keyword evidence="5" id="KW-0460">Magnesium</keyword>
<reference evidence="7 8" key="1">
    <citation type="submission" date="2017-10" db="EMBL/GenBank/DDBJ databases">
        <title>Draft genome of Longimonas halophila.</title>
        <authorList>
            <person name="Goh K.M."/>
            <person name="Shamsir M.S."/>
            <person name="Lim S.W."/>
        </authorList>
    </citation>
    <scope>NUCLEOTIDE SEQUENCE [LARGE SCALE GENOMIC DNA]</scope>
    <source>
        <strain evidence="7 8">KCTC 42399</strain>
    </source>
</reference>
<dbReference type="PROSITE" id="PS00444">
    <property type="entry name" value="POLYPRENYL_SYNTHASE_2"/>
    <property type="match status" value="1"/>
</dbReference>
<dbReference type="Gene3D" id="1.10.600.10">
    <property type="entry name" value="Farnesyl Diphosphate Synthase"/>
    <property type="match status" value="1"/>
</dbReference>
<dbReference type="OrthoDB" id="9805316at2"/>
<keyword evidence="8" id="KW-1185">Reference proteome</keyword>
<dbReference type="RefSeq" id="WP_098060724.1">
    <property type="nucleotide sequence ID" value="NZ_PDEP01000001.1"/>
</dbReference>
<evidence type="ECO:0000256" key="5">
    <source>
        <dbReference type="ARBA" id="ARBA00022842"/>
    </source>
</evidence>
<evidence type="ECO:0000256" key="1">
    <source>
        <dbReference type="ARBA" id="ARBA00001946"/>
    </source>
</evidence>
<evidence type="ECO:0000256" key="4">
    <source>
        <dbReference type="ARBA" id="ARBA00022723"/>
    </source>
</evidence>
<dbReference type="PROSITE" id="PS00723">
    <property type="entry name" value="POLYPRENYL_SYNTHASE_1"/>
    <property type="match status" value="1"/>
</dbReference>
<dbReference type="GO" id="GO:0008299">
    <property type="term" value="P:isoprenoid biosynthetic process"/>
    <property type="evidence" value="ECO:0007669"/>
    <property type="project" value="InterPro"/>
</dbReference>
<dbReference type="SFLD" id="SFLDG01017">
    <property type="entry name" value="Polyprenyl_Transferase_Like"/>
    <property type="match status" value="1"/>
</dbReference>
<name>A0A2H3P8V4_9BACT</name>
<protein>
    <submittedName>
        <fullName evidence="7">Polyprenyl synthetase</fullName>
    </submittedName>
</protein>
<proteinExistence type="inferred from homology"/>
<dbReference type="SFLD" id="SFLDS00005">
    <property type="entry name" value="Isoprenoid_Synthase_Type_I"/>
    <property type="match status" value="1"/>
</dbReference>
<sequence length="326" mass="35410">MADLVSVDTLRTQCNDALVALVAPDRTPEVLYAPIRYVLQGGGKRVRPVLVQLVAQAYGTPPSASQPVALAAEVFHNFTLVHDDIMDQADARRGRPTVHVKWDEGTAILVGDWLMGCATRLLRQSDAPTDALLDVYHPTMDALCEGQALDTDFETRDAVSVSDYMRMIDGKTGALIAACMAWGGIVGGASANEQTQLHEAGMAVGRAFQIQDDLLDVIADHDAWGKAIGGDLQVGKKTFVTLTALERATGDTERWLRRTLFENGGCPPDQIEAVQTTMRDLGVFDAARDAVAEHTDRAHDYLDVLPEGAARTALVELLNQLQRRSY</sequence>
<keyword evidence="4" id="KW-0479">Metal-binding</keyword>
<comment type="similarity">
    <text evidence="2 6">Belongs to the FPP/GGPP synthase family.</text>
</comment>
<evidence type="ECO:0000256" key="3">
    <source>
        <dbReference type="ARBA" id="ARBA00022679"/>
    </source>
</evidence>
<dbReference type="PANTHER" id="PTHR12001:SF85">
    <property type="entry name" value="SHORT CHAIN ISOPRENYL DIPHOSPHATE SYNTHASE"/>
    <property type="match status" value="1"/>
</dbReference>
<comment type="caution">
    <text evidence="7">The sequence shown here is derived from an EMBL/GenBank/DDBJ whole genome shotgun (WGS) entry which is preliminary data.</text>
</comment>
<dbReference type="InterPro" id="IPR008949">
    <property type="entry name" value="Isoprenoid_synthase_dom_sf"/>
</dbReference>
<dbReference type="GO" id="GO:0046872">
    <property type="term" value="F:metal ion binding"/>
    <property type="evidence" value="ECO:0007669"/>
    <property type="project" value="UniProtKB-KW"/>
</dbReference>
<evidence type="ECO:0000313" key="8">
    <source>
        <dbReference type="Proteomes" id="UP000221024"/>
    </source>
</evidence>
<dbReference type="Pfam" id="PF00348">
    <property type="entry name" value="polyprenyl_synt"/>
    <property type="match status" value="1"/>
</dbReference>
<dbReference type="InterPro" id="IPR033749">
    <property type="entry name" value="Polyprenyl_synt_CS"/>
</dbReference>
<keyword evidence="3 6" id="KW-0808">Transferase</keyword>
<evidence type="ECO:0000256" key="2">
    <source>
        <dbReference type="ARBA" id="ARBA00006706"/>
    </source>
</evidence>
<evidence type="ECO:0000256" key="6">
    <source>
        <dbReference type="RuleBase" id="RU004466"/>
    </source>
</evidence>